<feature type="transmembrane region" description="Helical" evidence="1">
    <location>
        <begin position="15"/>
        <end position="35"/>
    </location>
</feature>
<evidence type="ECO:0000313" key="3">
    <source>
        <dbReference type="Proteomes" id="UP000276215"/>
    </source>
</evidence>
<dbReference type="AlphaFoldDB" id="A0A3N4J3X9"/>
<accession>A0A3N4J3X9</accession>
<keyword evidence="1" id="KW-1133">Transmembrane helix</keyword>
<proteinExistence type="predicted"/>
<dbReference type="Proteomes" id="UP000276215">
    <property type="component" value="Unassembled WGS sequence"/>
</dbReference>
<keyword evidence="1" id="KW-0812">Transmembrane</keyword>
<evidence type="ECO:0000313" key="2">
    <source>
        <dbReference type="EMBL" id="RPA92875.1"/>
    </source>
</evidence>
<keyword evidence="3" id="KW-1185">Reference proteome</keyword>
<dbReference type="EMBL" id="ML120464">
    <property type="protein sequence ID" value="RPA92875.1"/>
    <property type="molecule type" value="Genomic_DNA"/>
</dbReference>
<keyword evidence="1" id="KW-0472">Membrane</keyword>
<sequence>MSEPPQSNLTAGRTFSLISQLVLADFVIGLTLLLLTKHFTHLCATTLSSLHSCYNSVPSPQQSPLPKFSQRITYSY</sequence>
<organism evidence="2 3">
    <name type="scientific">Choiromyces venosus 120613-1</name>
    <dbReference type="NCBI Taxonomy" id="1336337"/>
    <lineage>
        <taxon>Eukaryota</taxon>
        <taxon>Fungi</taxon>
        <taxon>Dikarya</taxon>
        <taxon>Ascomycota</taxon>
        <taxon>Pezizomycotina</taxon>
        <taxon>Pezizomycetes</taxon>
        <taxon>Pezizales</taxon>
        <taxon>Tuberaceae</taxon>
        <taxon>Choiromyces</taxon>
    </lineage>
</organism>
<reference evidence="2 3" key="1">
    <citation type="journal article" date="2018" name="Nat. Ecol. Evol.">
        <title>Pezizomycetes genomes reveal the molecular basis of ectomycorrhizal truffle lifestyle.</title>
        <authorList>
            <person name="Murat C."/>
            <person name="Payen T."/>
            <person name="Noel B."/>
            <person name="Kuo A."/>
            <person name="Morin E."/>
            <person name="Chen J."/>
            <person name="Kohler A."/>
            <person name="Krizsan K."/>
            <person name="Balestrini R."/>
            <person name="Da Silva C."/>
            <person name="Montanini B."/>
            <person name="Hainaut M."/>
            <person name="Levati E."/>
            <person name="Barry K.W."/>
            <person name="Belfiori B."/>
            <person name="Cichocki N."/>
            <person name="Clum A."/>
            <person name="Dockter R.B."/>
            <person name="Fauchery L."/>
            <person name="Guy J."/>
            <person name="Iotti M."/>
            <person name="Le Tacon F."/>
            <person name="Lindquist E.A."/>
            <person name="Lipzen A."/>
            <person name="Malagnac F."/>
            <person name="Mello A."/>
            <person name="Molinier V."/>
            <person name="Miyauchi S."/>
            <person name="Poulain J."/>
            <person name="Riccioni C."/>
            <person name="Rubini A."/>
            <person name="Sitrit Y."/>
            <person name="Splivallo R."/>
            <person name="Traeger S."/>
            <person name="Wang M."/>
            <person name="Zifcakova L."/>
            <person name="Wipf D."/>
            <person name="Zambonelli A."/>
            <person name="Paolocci F."/>
            <person name="Nowrousian M."/>
            <person name="Ottonello S."/>
            <person name="Baldrian P."/>
            <person name="Spatafora J.W."/>
            <person name="Henrissat B."/>
            <person name="Nagy L.G."/>
            <person name="Aury J.M."/>
            <person name="Wincker P."/>
            <person name="Grigoriev I.V."/>
            <person name="Bonfante P."/>
            <person name="Martin F.M."/>
        </authorList>
    </citation>
    <scope>NUCLEOTIDE SEQUENCE [LARGE SCALE GENOMIC DNA]</scope>
    <source>
        <strain evidence="2 3">120613-1</strain>
    </source>
</reference>
<name>A0A3N4J3X9_9PEZI</name>
<protein>
    <submittedName>
        <fullName evidence="2">Uncharacterized protein</fullName>
    </submittedName>
</protein>
<evidence type="ECO:0000256" key="1">
    <source>
        <dbReference type="SAM" id="Phobius"/>
    </source>
</evidence>
<gene>
    <name evidence="2" type="ORF">L873DRAFT_138754</name>
</gene>